<dbReference type="EMBL" id="VSRR010023497">
    <property type="protein sequence ID" value="MPC65544.1"/>
    <property type="molecule type" value="Genomic_DNA"/>
</dbReference>
<accession>A0A5B7H9Q6</accession>
<evidence type="ECO:0000256" key="1">
    <source>
        <dbReference type="SAM" id="Phobius"/>
    </source>
</evidence>
<gene>
    <name evidence="2" type="ORF">E2C01_059681</name>
</gene>
<evidence type="ECO:0000313" key="2">
    <source>
        <dbReference type="EMBL" id="MPC65544.1"/>
    </source>
</evidence>
<keyword evidence="3" id="KW-1185">Reference proteome</keyword>
<evidence type="ECO:0000313" key="3">
    <source>
        <dbReference type="Proteomes" id="UP000324222"/>
    </source>
</evidence>
<dbReference type="Proteomes" id="UP000324222">
    <property type="component" value="Unassembled WGS sequence"/>
</dbReference>
<evidence type="ECO:0008006" key="4">
    <source>
        <dbReference type="Google" id="ProtNLM"/>
    </source>
</evidence>
<dbReference type="AlphaFoldDB" id="A0A5B7H9Q6"/>
<sequence>MTRKRFKESREDQMKKGIKESGVKWSNGTALELQTTGVTEEDTKTRNKKTRAWRQPLTLGKQRREKTTFLMPRLLFSSCPFPVSLPRPMSRVPLRRYHSVTANVQLLEVLRITRHLLFPFLLLNGRLEYVLPNFVPKLVMLFCFSYIFFFILLLIFVVVVLVLFFLSLRVTLRTVFFLYSLFSFPSFLFFTLHVLQSNVEISYPSKKNKRTIEKEKNKQGKIEIEIRNK</sequence>
<name>A0A5B7H9Q6_PORTR</name>
<reference evidence="2 3" key="1">
    <citation type="submission" date="2019-05" db="EMBL/GenBank/DDBJ databases">
        <title>Another draft genome of Portunus trituberculatus and its Hox gene families provides insights of decapod evolution.</title>
        <authorList>
            <person name="Jeong J.-H."/>
            <person name="Song I."/>
            <person name="Kim S."/>
            <person name="Choi T."/>
            <person name="Kim D."/>
            <person name="Ryu S."/>
            <person name="Kim W."/>
        </authorList>
    </citation>
    <scope>NUCLEOTIDE SEQUENCE [LARGE SCALE GENOMIC DNA]</scope>
    <source>
        <tissue evidence="2">Muscle</tissue>
    </source>
</reference>
<keyword evidence="1" id="KW-0812">Transmembrane</keyword>
<feature type="transmembrane region" description="Helical" evidence="1">
    <location>
        <begin position="138"/>
        <end position="164"/>
    </location>
</feature>
<proteinExistence type="predicted"/>
<comment type="caution">
    <text evidence="2">The sequence shown here is derived from an EMBL/GenBank/DDBJ whole genome shotgun (WGS) entry which is preliminary data.</text>
</comment>
<keyword evidence="1" id="KW-1133">Transmembrane helix</keyword>
<keyword evidence="1" id="KW-0472">Membrane</keyword>
<protein>
    <recommendedName>
        <fullName evidence="4">Transmembrane protein</fullName>
    </recommendedName>
</protein>
<organism evidence="2 3">
    <name type="scientific">Portunus trituberculatus</name>
    <name type="common">Swimming crab</name>
    <name type="synonym">Neptunus trituberculatus</name>
    <dbReference type="NCBI Taxonomy" id="210409"/>
    <lineage>
        <taxon>Eukaryota</taxon>
        <taxon>Metazoa</taxon>
        <taxon>Ecdysozoa</taxon>
        <taxon>Arthropoda</taxon>
        <taxon>Crustacea</taxon>
        <taxon>Multicrustacea</taxon>
        <taxon>Malacostraca</taxon>
        <taxon>Eumalacostraca</taxon>
        <taxon>Eucarida</taxon>
        <taxon>Decapoda</taxon>
        <taxon>Pleocyemata</taxon>
        <taxon>Brachyura</taxon>
        <taxon>Eubrachyura</taxon>
        <taxon>Portunoidea</taxon>
        <taxon>Portunidae</taxon>
        <taxon>Portuninae</taxon>
        <taxon>Portunus</taxon>
    </lineage>
</organism>
<feature type="transmembrane region" description="Helical" evidence="1">
    <location>
        <begin position="176"/>
        <end position="195"/>
    </location>
</feature>